<comment type="similarity">
    <text evidence="1">Belongs to the peptidase C48 family.</text>
</comment>
<dbReference type="GO" id="GO:0016929">
    <property type="term" value="F:deSUMOylase activity"/>
    <property type="evidence" value="ECO:0007669"/>
    <property type="project" value="TreeGrafter"/>
</dbReference>
<evidence type="ECO:0000256" key="2">
    <source>
        <dbReference type="ARBA" id="ARBA00022670"/>
    </source>
</evidence>
<dbReference type="InterPro" id="IPR038765">
    <property type="entry name" value="Papain-like_cys_pep_sf"/>
</dbReference>
<proteinExistence type="inferred from homology"/>
<dbReference type="Pfam" id="PF02902">
    <property type="entry name" value="Peptidase_C48"/>
    <property type="match status" value="1"/>
</dbReference>
<dbReference type="GO" id="GO:0005634">
    <property type="term" value="C:nucleus"/>
    <property type="evidence" value="ECO:0007669"/>
    <property type="project" value="TreeGrafter"/>
</dbReference>
<dbReference type="GO" id="GO:0006508">
    <property type="term" value="P:proteolysis"/>
    <property type="evidence" value="ECO:0007669"/>
    <property type="project" value="UniProtKB-KW"/>
</dbReference>
<dbReference type="STRING" id="1088818.A0A2I0ABZ3"/>
<dbReference type="PANTHER" id="PTHR12606:SF141">
    <property type="entry name" value="GH15225P-RELATED"/>
    <property type="match status" value="1"/>
</dbReference>
<keyword evidence="3 6" id="KW-0378">Hydrolase</keyword>
<dbReference type="EC" id="3.4.22.-" evidence="6"/>
<dbReference type="PANTHER" id="PTHR12606">
    <property type="entry name" value="SENTRIN/SUMO-SPECIFIC PROTEASE"/>
    <property type="match status" value="1"/>
</dbReference>
<keyword evidence="7" id="KW-1185">Reference proteome</keyword>
<feature type="domain" description="Ubiquitin-like protease family profile" evidence="5">
    <location>
        <begin position="390"/>
        <end position="557"/>
    </location>
</feature>
<dbReference type="InterPro" id="IPR003653">
    <property type="entry name" value="Peptidase_C48_C"/>
</dbReference>
<evidence type="ECO:0000259" key="5">
    <source>
        <dbReference type="PROSITE" id="PS50600"/>
    </source>
</evidence>
<evidence type="ECO:0000256" key="3">
    <source>
        <dbReference type="ARBA" id="ARBA00022801"/>
    </source>
</evidence>
<evidence type="ECO:0000313" key="6">
    <source>
        <dbReference type="EMBL" id="PKA53074.1"/>
    </source>
</evidence>
<dbReference type="Proteomes" id="UP000236161">
    <property type="component" value="Unassembled WGS sequence"/>
</dbReference>
<reference evidence="6 7" key="1">
    <citation type="journal article" date="2017" name="Nature">
        <title>The Apostasia genome and the evolution of orchids.</title>
        <authorList>
            <person name="Zhang G.Q."/>
            <person name="Liu K.W."/>
            <person name="Li Z."/>
            <person name="Lohaus R."/>
            <person name="Hsiao Y.Y."/>
            <person name="Niu S.C."/>
            <person name="Wang J.Y."/>
            <person name="Lin Y.C."/>
            <person name="Xu Q."/>
            <person name="Chen L.J."/>
            <person name="Yoshida K."/>
            <person name="Fujiwara S."/>
            <person name="Wang Z.W."/>
            <person name="Zhang Y.Q."/>
            <person name="Mitsuda N."/>
            <person name="Wang M."/>
            <person name="Liu G.H."/>
            <person name="Pecoraro L."/>
            <person name="Huang H.X."/>
            <person name="Xiao X.J."/>
            <person name="Lin M."/>
            <person name="Wu X.Y."/>
            <person name="Wu W.L."/>
            <person name="Chen Y.Y."/>
            <person name="Chang S.B."/>
            <person name="Sakamoto S."/>
            <person name="Ohme-Takagi M."/>
            <person name="Yagi M."/>
            <person name="Zeng S.J."/>
            <person name="Shen C.Y."/>
            <person name="Yeh C.M."/>
            <person name="Luo Y.B."/>
            <person name="Tsai W.C."/>
            <person name="Van de Peer Y."/>
            <person name="Liu Z.J."/>
        </authorList>
    </citation>
    <scope>NUCLEOTIDE SEQUENCE [LARGE SCALE GENOMIC DNA]</scope>
    <source>
        <strain evidence="7">cv. Shenzhen</strain>
        <tissue evidence="6">Stem</tissue>
    </source>
</reference>
<evidence type="ECO:0000313" key="7">
    <source>
        <dbReference type="Proteomes" id="UP000236161"/>
    </source>
</evidence>
<dbReference type="PROSITE" id="PS50600">
    <property type="entry name" value="ULP_PROTEASE"/>
    <property type="match status" value="1"/>
</dbReference>
<dbReference type="EMBL" id="KZ452000">
    <property type="protein sequence ID" value="PKA53074.1"/>
    <property type="molecule type" value="Genomic_DNA"/>
</dbReference>
<accession>A0A2I0ABZ3</accession>
<keyword evidence="2 6" id="KW-0645">Protease</keyword>
<organism evidence="6 7">
    <name type="scientific">Apostasia shenzhenica</name>
    <dbReference type="NCBI Taxonomy" id="1088818"/>
    <lineage>
        <taxon>Eukaryota</taxon>
        <taxon>Viridiplantae</taxon>
        <taxon>Streptophyta</taxon>
        <taxon>Embryophyta</taxon>
        <taxon>Tracheophyta</taxon>
        <taxon>Spermatophyta</taxon>
        <taxon>Magnoliopsida</taxon>
        <taxon>Liliopsida</taxon>
        <taxon>Asparagales</taxon>
        <taxon>Orchidaceae</taxon>
        <taxon>Apostasioideae</taxon>
        <taxon>Apostasia</taxon>
    </lineage>
</organism>
<sequence>MSDTPNPHMLAAHIVKFILSNLFFPTRGYTVSPCLVELAEDLYSIGGYNWSRAIFDFLLPQLPLVAKILRTKKKETPRSSAGYVDGFIQLVMFQFLESTGVEEPLYAQMTPKLYRWSEKLFWYSGDLLSLFIRIRSSYIAPGSTYGATLPSTVSKSSITVQNKCDSNTSPQEYSMSVTKIERLQSENVTLRAEIETLKRIVLDVSLRVTKLESISSTNFKVGSIERNVKERKKRKRKSFGSSYLLLPRHMKKFVKGTARFGKLNKTELHAVEVEHVEDALNELNKESAKDIEAVLKGITKEAHVQKEVETDNIKVYIREKLNGDEVSKNVDVEDIVLVHDSDTSKNTESSHPNLNYPGKLKIGGNKATLIDETLLHMKNRSSVILSQGLVMVNHQEIEELLHTTWITDSILDAFGLLMQRRQTIDSKNWRHFIFLSSNFLYQYSMKSWKSKSLFNLKDITEASIAAADFLMAPIHNKSHWTLLVCELKSKNWIIYDSILGRPHRGIARQLIMALHKESIPFQKLNTKAWSLVSPDVLPRQSNNDDCGIFVMKYMERLLNCSDSESEWMWRDYLHWQSEMSLFRAEIAYDLIKFGQELV</sequence>
<evidence type="ECO:0000256" key="1">
    <source>
        <dbReference type="ARBA" id="ARBA00005234"/>
    </source>
</evidence>
<dbReference type="SUPFAM" id="SSF54001">
    <property type="entry name" value="Cysteine proteinases"/>
    <property type="match status" value="1"/>
</dbReference>
<protein>
    <submittedName>
        <fullName evidence="6">Ubiquitin-like-specific protease 1B</fullName>
        <ecNumber evidence="6">3.4.22.-</ecNumber>
    </submittedName>
</protein>
<evidence type="ECO:0000256" key="4">
    <source>
        <dbReference type="ARBA" id="ARBA00022807"/>
    </source>
</evidence>
<keyword evidence="4" id="KW-0788">Thiol protease</keyword>
<dbReference type="GO" id="GO:0016926">
    <property type="term" value="P:protein desumoylation"/>
    <property type="evidence" value="ECO:0007669"/>
    <property type="project" value="TreeGrafter"/>
</dbReference>
<gene>
    <name evidence="6" type="primary">ULP1B</name>
    <name evidence="6" type="ORF">AXF42_Ash018982</name>
</gene>
<name>A0A2I0ABZ3_9ASPA</name>
<dbReference type="Gene3D" id="3.40.395.10">
    <property type="entry name" value="Adenoviral Proteinase, Chain A"/>
    <property type="match status" value="1"/>
</dbReference>
<dbReference type="OrthoDB" id="689320at2759"/>
<dbReference type="AlphaFoldDB" id="A0A2I0ABZ3"/>